<dbReference type="RefSeq" id="WP_243326161.1">
    <property type="nucleotide sequence ID" value="NZ_JAKZMM010000043.1"/>
</dbReference>
<organism evidence="1 2">
    <name type="scientific">Parabacteroides faecalis</name>
    <dbReference type="NCBI Taxonomy" id="2924040"/>
    <lineage>
        <taxon>Bacteria</taxon>
        <taxon>Pseudomonadati</taxon>
        <taxon>Bacteroidota</taxon>
        <taxon>Bacteroidia</taxon>
        <taxon>Bacteroidales</taxon>
        <taxon>Tannerellaceae</taxon>
        <taxon>Parabacteroides</taxon>
    </lineage>
</organism>
<comment type="caution">
    <text evidence="1">The sequence shown here is derived from an EMBL/GenBank/DDBJ whole genome shotgun (WGS) entry which is preliminary data.</text>
</comment>
<evidence type="ECO:0000313" key="1">
    <source>
        <dbReference type="EMBL" id="MCJ2381771.1"/>
    </source>
</evidence>
<name>A0ABT0C438_9BACT</name>
<keyword evidence="2" id="KW-1185">Reference proteome</keyword>
<sequence length="94" mass="11409">MKATDLFNIRKEEFETNETFAKRVYETAKRYRSSLHFTSQESWHVLTILAKYYKESVSDILSAIRDIEWNNPSKKYRIQWVKCLSEHYLVVDKR</sequence>
<reference evidence="1 2" key="1">
    <citation type="submission" date="2022-03" db="EMBL/GenBank/DDBJ databases">
        <title>Parabacteroides sp. nov. isolated from swine feces.</title>
        <authorList>
            <person name="Bak J.E."/>
        </authorList>
    </citation>
    <scope>NUCLEOTIDE SEQUENCE [LARGE SCALE GENOMIC DNA]</scope>
    <source>
        <strain evidence="1 2">AGMB00274</strain>
    </source>
</reference>
<protein>
    <submittedName>
        <fullName evidence="1">Uncharacterized protein</fullName>
    </submittedName>
</protein>
<dbReference type="EMBL" id="JAKZMM010000043">
    <property type="protein sequence ID" value="MCJ2381771.1"/>
    <property type="molecule type" value="Genomic_DNA"/>
</dbReference>
<dbReference type="Proteomes" id="UP001165444">
    <property type="component" value="Unassembled WGS sequence"/>
</dbReference>
<gene>
    <name evidence="1" type="ORF">MUN53_14355</name>
</gene>
<accession>A0ABT0C438</accession>
<evidence type="ECO:0000313" key="2">
    <source>
        <dbReference type="Proteomes" id="UP001165444"/>
    </source>
</evidence>
<proteinExistence type="predicted"/>